<dbReference type="KEGG" id="abas:ACPOL_1434"/>
<evidence type="ECO:0000256" key="1">
    <source>
        <dbReference type="SAM" id="SignalP"/>
    </source>
</evidence>
<feature type="signal peptide" evidence="1">
    <location>
        <begin position="1"/>
        <end position="23"/>
    </location>
</feature>
<proteinExistence type="predicted"/>
<gene>
    <name evidence="2" type="ORF">ACPOL_1434</name>
</gene>
<dbReference type="EMBL" id="CP030840">
    <property type="protein sequence ID" value="AXC10780.1"/>
    <property type="molecule type" value="Genomic_DNA"/>
</dbReference>
<dbReference type="OrthoDB" id="120644at2"/>
<dbReference type="RefSeq" id="WP_114206349.1">
    <property type="nucleotide sequence ID" value="NZ_CP030840.1"/>
</dbReference>
<reference evidence="2 3" key="1">
    <citation type="journal article" date="2018" name="Front. Microbiol.">
        <title>Hydrolytic Capabilities as a Key to Environmental Success: Chitinolytic and Cellulolytic Acidobacteria From Acidic Sub-arctic Soils and Boreal Peatlands.</title>
        <authorList>
            <person name="Belova S.E."/>
            <person name="Ravin N.V."/>
            <person name="Pankratov T.A."/>
            <person name="Rakitin A.L."/>
            <person name="Ivanova A.A."/>
            <person name="Beletsky A.V."/>
            <person name="Mardanov A.V."/>
            <person name="Sinninghe Damste J.S."/>
            <person name="Dedysh S.N."/>
        </authorList>
    </citation>
    <scope>NUCLEOTIDE SEQUENCE [LARGE SCALE GENOMIC DNA]</scope>
    <source>
        <strain evidence="2 3">SBC82</strain>
    </source>
</reference>
<evidence type="ECO:0000313" key="2">
    <source>
        <dbReference type="EMBL" id="AXC10780.1"/>
    </source>
</evidence>
<organism evidence="2 3">
    <name type="scientific">Acidisarcina polymorpha</name>
    <dbReference type="NCBI Taxonomy" id="2211140"/>
    <lineage>
        <taxon>Bacteria</taxon>
        <taxon>Pseudomonadati</taxon>
        <taxon>Acidobacteriota</taxon>
        <taxon>Terriglobia</taxon>
        <taxon>Terriglobales</taxon>
        <taxon>Acidobacteriaceae</taxon>
        <taxon>Acidisarcina</taxon>
    </lineage>
</organism>
<accession>A0A2Z5FVL0</accession>
<dbReference type="AlphaFoldDB" id="A0A2Z5FVL0"/>
<dbReference type="Proteomes" id="UP000253606">
    <property type="component" value="Chromosome"/>
</dbReference>
<sequence>MFAKCHRYLLVLFAVCLVGSGLAWSQAALVLHAPEAAKVLPESVFFRGQSAPLQLRNSAGIKFDDGMFVLAALVDTSGYSTSVQQKYQAYFITEAAIEINGHSLAPGAYGVGFVGGHFGLMDIGNHDLFSVDSTRDTELKRPTPLQMIAEETTPGRYRLYEGRDYVVISRPASSK</sequence>
<protein>
    <submittedName>
        <fullName evidence="2">Uncharacterized protein</fullName>
    </submittedName>
</protein>
<evidence type="ECO:0000313" key="3">
    <source>
        <dbReference type="Proteomes" id="UP000253606"/>
    </source>
</evidence>
<name>A0A2Z5FVL0_9BACT</name>
<keyword evidence="1" id="KW-0732">Signal</keyword>
<feature type="chain" id="PRO_5016417982" evidence="1">
    <location>
        <begin position="24"/>
        <end position="175"/>
    </location>
</feature>
<keyword evidence="3" id="KW-1185">Reference proteome</keyword>